<keyword evidence="1" id="KW-0175">Coiled coil</keyword>
<dbReference type="STRING" id="1045558.SAMN05216175_11196"/>
<organism evidence="3 4">
    <name type="scientific">Neptunomonas qingdaonensis</name>
    <dbReference type="NCBI Taxonomy" id="1045558"/>
    <lineage>
        <taxon>Bacteria</taxon>
        <taxon>Pseudomonadati</taxon>
        <taxon>Pseudomonadota</taxon>
        <taxon>Gammaproteobacteria</taxon>
        <taxon>Oceanospirillales</taxon>
        <taxon>Oceanospirillaceae</taxon>
        <taxon>Neptunomonas</taxon>
    </lineage>
</organism>
<feature type="coiled-coil region" evidence="1">
    <location>
        <begin position="53"/>
        <end position="80"/>
    </location>
</feature>
<feature type="region of interest" description="Disordered" evidence="2">
    <location>
        <begin position="117"/>
        <end position="145"/>
    </location>
</feature>
<name>A0A1I2U585_9GAMM</name>
<evidence type="ECO:0000256" key="2">
    <source>
        <dbReference type="SAM" id="MobiDB-lite"/>
    </source>
</evidence>
<reference evidence="4" key="1">
    <citation type="submission" date="2016-10" db="EMBL/GenBank/DDBJ databases">
        <authorList>
            <person name="Varghese N."/>
            <person name="Submissions S."/>
        </authorList>
    </citation>
    <scope>NUCLEOTIDE SEQUENCE [LARGE SCALE GENOMIC DNA]</scope>
    <source>
        <strain evidence="4">CGMCC 1.10971</strain>
    </source>
</reference>
<accession>A0A1I2U585</accession>
<gene>
    <name evidence="3" type="ORF">SAMN05216175_11196</name>
</gene>
<dbReference type="EMBL" id="FOOU01000011">
    <property type="protein sequence ID" value="SFG69976.1"/>
    <property type="molecule type" value="Genomic_DNA"/>
</dbReference>
<keyword evidence="4" id="KW-1185">Reference proteome</keyword>
<evidence type="ECO:0000313" key="4">
    <source>
        <dbReference type="Proteomes" id="UP000198623"/>
    </source>
</evidence>
<sequence length="165" mass="18128">MDMANIPRSFWHALSFCMVAATLGLLYIAQSSSSVSIEIANAKIELSSAISQVKDIKSDLEAENIRLAEVNLQLQEKIKNWEAAARRDPGAMSLEDLNLGEVLGRPSPIVQEAIDQRPANENPVVPNSSAQNPRIAPPSDPYRDIDAKIQSAEQYIRSDRRSSAN</sequence>
<protein>
    <submittedName>
        <fullName evidence="3">Uncharacterized protein</fullName>
    </submittedName>
</protein>
<proteinExistence type="predicted"/>
<dbReference type="AlphaFoldDB" id="A0A1I2U585"/>
<dbReference type="RefSeq" id="WP_090728972.1">
    <property type="nucleotide sequence ID" value="NZ_FOOU01000011.1"/>
</dbReference>
<dbReference type="OrthoDB" id="9830397at2"/>
<evidence type="ECO:0000256" key="1">
    <source>
        <dbReference type="SAM" id="Coils"/>
    </source>
</evidence>
<evidence type="ECO:0000313" key="3">
    <source>
        <dbReference type="EMBL" id="SFG69976.1"/>
    </source>
</evidence>
<dbReference type="Proteomes" id="UP000198623">
    <property type="component" value="Unassembled WGS sequence"/>
</dbReference>